<dbReference type="GO" id="GO:0006696">
    <property type="term" value="P:ergosterol biosynthetic process"/>
    <property type="evidence" value="ECO:0007669"/>
    <property type="project" value="TreeGrafter"/>
</dbReference>
<dbReference type="GO" id="GO:0005789">
    <property type="term" value="C:endoplasmic reticulum membrane"/>
    <property type="evidence" value="ECO:0007669"/>
    <property type="project" value="TreeGrafter"/>
</dbReference>
<keyword evidence="6" id="KW-0560">Oxidoreductase</keyword>
<evidence type="ECO:0000256" key="5">
    <source>
        <dbReference type="ARBA" id="ARBA00023136"/>
    </source>
</evidence>
<keyword evidence="6" id="KW-0753">Steroid metabolism</keyword>
<dbReference type="Pfam" id="PF01222">
    <property type="entry name" value="ERG4_ERG24"/>
    <property type="match status" value="2"/>
</dbReference>
<evidence type="ECO:0000256" key="3">
    <source>
        <dbReference type="ARBA" id="ARBA00022692"/>
    </source>
</evidence>
<reference evidence="7" key="1">
    <citation type="submission" date="2021-06" db="EMBL/GenBank/DDBJ databases">
        <title>Comparative genomics, transcriptomics and evolutionary studies reveal genomic signatures of adaptation to plant cell wall in hemibiotrophic fungi.</title>
        <authorList>
            <consortium name="DOE Joint Genome Institute"/>
            <person name="Baroncelli R."/>
            <person name="Diaz J.F."/>
            <person name="Benocci T."/>
            <person name="Peng M."/>
            <person name="Battaglia E."/>
            <person name="Haridas S."/>
            <person name="Andreopoulos W."/>
            <person name="Labutti K."/>
            <person name="Pangilinan J."/>
            <person name="Floch G.L."/>
            <person name="Makela M.R."/>
            <person name="Henrissat B."/>
            <person name="Grigoriev I.V."/>
            <person name="Crouch J.A."/>
            <person name="De Vries R.P."/>
            <person name="Sukno S.A."/>
            <person name="Thon M.R."/>
        </authorList>
    </citation>
    <scope>NUCLEOTIDE SEQUENCE</scope>
    <source>
        <strain evidence="7">MAFF235873</strain>
    </source>
</reference>
<sequence>NNTFQRDCDLLGTRSTESCPPGSTPVTLEGRRSHLALSLSLSLSLSVAIQTSSWLTRPLSSDAFRLVFGLPLLLWMFYFICNEKTGCPAPSLLHPRTRNLTLTNLKAELPWPTDGILGFCSWEVFGWTIIACYLFTLLFHRILPAHEVFGMELIQSGRPLKYRFNSLHRISLAFSTRIFQLVGLAIESYLKGAHFDVWTFISDNYLQLLTANIILSFDLSTYIYIASFSVKPENSDNREIAADGNTRSAIYGFWVGRELNPCATLTFGRLILNLAFCAKQDRNFGYLSDSICYEVGTITMMNVIQDGMGFMLGFGDVAWVPFLYSTQTRFLSIHPVRLGWPSLTAMAFIVTRLLNGGRWGISRHIKYLGDWIQALPLSLPTAVSGCIILPAGSDVSGPNTMFDGREVVQSTARSWGMAFTHFYIPCFATLLIHRE</sequence>
<evidence type="ECO:0000256" key="2">
    <source>
        <dbReference type="ARBA" id="ARBA00005402"/>
    </source>
</evidence>
<evidence type="ECO:0000256" key="6">
    <source>
        <dbReference type="RuleBase" id="RU369120"/>
    </source>
</evidence>
<evidence type="ECO:0000313" key="8">
    <source>
        <dbReference type="Proteomes" id="UP001232148"/>
    </source>
</evidence>
<dbReference type="PANTHER" id="PTHR21257">
    <property type="entry name" value="DELTA(14)-STEROL REDUCTASE"/>
    <property type="match status" value="1"/>
</dbReference>
<keyword evidence="8" id="KW-1185">Reference proteome</keyword>
<dbReference type="Proteomes" id="UP001232148">
    <property type="component" value="Unassembled WGS sequence"/>
</dbReference>
<dbReference type="AlphaFoldDB" id="A0AAD9HVA3"/>
<evidence type="ECO:0000313" key="7">
    <source>
        <dbReference type="EMBL" id="KAK2034956.1"/>
    </source>
</evidence>
<keyword evidence="5" id="KW-0472">Membrane</keyword>
<keyword evidence="6" id="KW-0752">Steroid biosynthesis</keyword>
<dbReference type="PANTHER" id="PTHR21257:SF52">
    <property type="entry name" value="DELTA(14)-STEROL REDUCTASE TM7SF2"/>
    <property type="match status" value="1"/>
</dbReference>
<dbReference type="InterPro" id="IPR001171">
    <property type="entry name" value="ERG24_DHCR-like"/>
</dbReference>
<keyword evidence="4" id="KW-1133">Transmembrane helix</keyword>
<protein>
    <recommendedName>
        <fullName evidence="6">Delta(14)-sterol reductase</fullName>
    </recommendedName>
    <alternativeName>
        <fullName evidence="6">C-14 sterol reductase</fullName>
    </alternativeName>
    <alternativeName>
        <fullName evidence="6">Sterol C14-reductase</fullName>
    </alternativeName>
</protein>
<accession>A0AAD9HVA3</accession>
<comment type="subcellular location">
    <subcellularLocation>
        <location evidence="1">Membrane</location>
        <topology evidence="1">Multi-pass membrane protein</topology>
    </subcellularLocation>
</comment>
<proteinExistence type="inferred from homology"/>
<keyword evidence="6" id="KW-1207">Sterol metabolism</keyword>
<keyword evidence="6" id="KW-0756">Sterol biosynthesis</keyword>
<name>A0AAD9HVA3_9PEZI</name>
<feature type="non-terminal residue" evidence="7">
    <location>
        <position position="1"/>
    </location>
</feature>
<dbReference type="EMBL" id="MU842811">
    <property type="protein sequence ID" value="KAK2034956.1"/>
    <property type="molecule type" value="Genomic_DNA"/>
</dbReference>
<keyword evidence="3" id="KW-0812">Transmembrane</keyword>
<comment type="caution">
    <text evidence="7">The sequence shown here is derived from an EMBL/GenBank/DDBJ whole genome shotgun (WGS) entry which is preliminary data.</text>
</comment>
<comment type="similarity">
    <text evidence="2 6">Belongs to the ERG4/ERG24 family.</text>
</comment>
<keyword evidence="6" id="KW-0443">Lipid metabolism</keyword>
<evidence type="ECO:0000256" key="4">
    <source>
        <dbReference type="ARBA" id="ARBA00022989"/>
    </source>
</evidence>
<keyword evidence="6" id="KW-0444">Lipid biosynthesis</keyword>
<dbReference type="GO" id="GO:0050613">
    <property type="term" value="F:Delta14-sterol reductase activity"/>
    <property type="evidence" value="ECO:0007669"/>
    <property type="project" value="TreeGrafter"/>
</dbReference>
<evidence type="ECO:0000256" key="1">
    <source>
        <dbReference type="ARBA" id="ARBA00004141"/>
    </source>
</evidence>
<gene>
    <name evidence="7" type="ORF">LX32DRAFT_716010</name>
</gene>
<organism evidence="7 8">
    <name type="scientific">Colletotrichum zoysiae</name>
    <dbReference type="NCBI Taxonomy" id="1216348"/>
    <lineage>
        <taxon>Eukaryota</taxon>
        <taxon>Fungi</taxon>
        <taxon>Dikarya</taxon>
        <taxon>Ascomycota</taxon>
        <taxon>Pezizomycotina</taxon>
        <taxon>Sordariomycetes</taxon>
        <taxon>Hypocreomycetidae</taxon>
        <taxon>Glomerellales</taxon>
        <taxon>Glomerellaceae</taxon>
        <taxon>Colletotrichum</taxon>
        <taxon>Colletotrichum graminicola species complex</taxon>
    </lineage>
</organism>